<dbReference type="InterPro" id="IPR004393">
    <property type="entry name" value="NadC"/>
</dbReference>
<dbReference type="Pfam" id="PF02749">
    <property type="entry name" value="QRPTase_N"/>
    <property type="match status" value="1"/>
</dbReference>
<sequence length="294" mass="30791">MSTDLALVELIRRALQEDLGGVGDITTQATVPVDAVGTAYVVARQRGLLSGSRCVDTAFDLVDPQLQVEWSAKDGAEVAPGQVVATVRGSACSILTGERVGLNLLSHLSGIATRTAGLVRLLDGTGARIADTRKTTPGLRALQKQAVRDGGGINHRFGLFDAILVKDNHIGLGGGLTQVLRRLAEHAGHLTRVEIEVDDLDQLRQVLAFDAARLRSGRAPVVHAVLLDNMGPDLIAEGAALIRDHPAPVTVEVSGGVTEESVRALAQAGADVISVGALTHSVTELDFGLDLHES</sequence>
<dbReference type="PANTHER" id="PTHR32179">
    <property type="entry name" value="NICOTINATE-NUCLEOTIDE PYROPHOSPHORYLASE [CARBOXYLATING]"/>
    <property type="match status" value="1"/>
</dbReference>
<dbReference type="InterPro" id="IPR022412">
    <property type="entry name" value="Quinolinate_PRibosylTrfase_N"/>
</dbReference>
<feature type="binding site" evidence="14">
    <location>
        <position position="196"/>
    </location>
    <ligand>
        <name>substrate</name>
    </ligand>
</feature>
<feature type="domain" description="Quinolinate phosphoribosyl transferase N-terminal" evidence="16">
    <location>
        <begin position="24"/>
        <end position="109"/>
    </location>
</feature>
<dbReference type="GO" id="GO:0004514">
    <property type="term" value="F:nicotinate-nucleotide diphosphorylase (carboxylating) activity"/>
    <property type="evidence" value="ECO:0007669"/>
    <property type="project" value="UniProtKB-EC"/>
</dbReference>
<dbReference type="SUPFAM" id="SSF51690">
    <property type="entry name" value="Nicotinate/Quinolinate PRTase C-terminal domain-like"/>
    <property type="match status" value="1"/>
</dbReference>
<feature type="domain" description="Quinolinate phosphoribosyl transferase C-terminal" evidence="15">
    <location>
        <begin position="111"/>
        <end position="290"/>
    </location>
</feature>
<evidence type="ECO:0000256" key="4">
    <source>
        <dbReference type="ARBA" id="ARBA00011218"/>
    </source>
</evidence>
<evidence type="ECO:0000256" key="12">
    <source>
        <dbReference type="ARBA" id="ARBA00069173"/>
    </source>
</evidence>
<dbReference type="GO" id="GO:0034213">
    <property type="term" value="P:quinolinate catabolic process"/>
    <property type="evidence" value="ECO:0007669"/>
    <property type="project" value="TreeGrafter"/>
</dbReference>
<dbReference type="InterPro" id="IPR013785">
    <property type="entry name" value="Aldolase_TIM"/>
</dbReference>
<evidence type="ECO:0000256" key="14">
    <source>
        <dbReference type="PIRSR" id="PIRSR006250-1"/>
    </source>
</evidence>
<evidence type="ECO:0000256" key="1">
    <source>
        <dbReference type="ARBA" id="ARBA00003237"/>
    </source>
</evidence>
<dbReference type="FunFam" id="3.20.20.70:FF:000030">
    <property type="entry name" value="Nicotinate-nucleotide pyrophosphorylase, carboxylating"/>
    <property type="match status" value="1"/>
</dbReference>
<evidence type="ECO:0000256" key="3">
    <source>
        <dbReference type="ARBA" id="ARBA00009400"/>
    </source>
</evidence>
<gene>
    <name evidence="17" type="ORF">HNR15_001198</name>
</gene>
<reference evidence="17 18" key="1">
    <citation type="submission" date="2020-07" db="EMBL/GenBank/DDBJ databases">
        <title>Sequencing the genomes of 1000 actinobacteria strains.</title>
        <authorList>
            <person name="Klenk H.-P."/>
        </authorList>
    </citation>
    <scope>NUCLEOTIDE SEQUENCE [LARGE SCALE GENOMIC DNA]</scope>
    <source>
        <strain evidence="17 18">DSM 29531</strain>
    </source>
</reference>
<protein>
    <recommendedName>
        <fullName evidence="6">Nicotinate-nucleotide pyrophosphorylase [carboxylating]</fullName>
        <ecNumber evidence="5">2.4.2.19</ecNumber>
    </recommendedName>
    <alternativeName>
        <fullName evidence="12">Probable nicotinate-nucleotide pyrophosphorylase [carboxylating]</fullName>
    </alternativeName>
    <alternativeName>
        <fullName evidence="10">Quinolinate phosphoribosyltransferase [decarboxylating]</fullName>
    </alternativeName>
</protein>
<dbReference type="EC" id="2.4.2.19" evidence="5"/>
<name>A0A853DJ82_9MICO</name>
<dbReference type="FunFam" id="3.90.1170.20:FF:000001">
    <property type="entry name" value="Nicotinate-nucleotide diphosphorylase (Carboxylating)"/>
    <property type="match status" value="1"/>
</dbReference>
<feature type="binding site" evidence="14">
    <location>
        <begin position="132"/>
        <end position="134"/>
    </location>
    <ligand>
        <name>substrate</name>
    </ligand>
</feature>
<organism evidence="17 18">
    <name type="scientific">Allobranchiibius huperziae</name>
    <dbReference type="NCBI Taxonomy" id="1874116"/>
    <lineage>
        <taxon>Bacteria</taxon>
        <taxon>Bacillati</taxon>
        <taxon>Actinomycetota</taxon>
        <taxon>Actinomycetes</taxon>
        <taxon>Micrococcales</taxon>
        <taxon>Dermacoccaceae</taxon>
        <taxon>Allobranchiibius</taxon>
    </lineage>
</organism>
<dbReference type="GO" id="GO:0009435">
    <property type="term" value="P:NAD+ biosynthetic process"/>
    <property type="evidence" value="ECO:0007669"/>
    <property type="project" value="UniProtKB-UniPathway"/>
</dbReference>
<evidence type="ECO:0000256" key="8">
    <source>
        <dbReference type="ARBA" id="ARBA00022676"/>
    </source>
</evidence>
<dbReference type="EMBL" id="JACCFW010000001">
    <property type="protein sequence ID" value="NYJ74235.1"/>
    <property type="molecule type" value="Genomic_DNA"/>
</dbReference>
<keyword evidence="8 13" id="KW-0328">Glycosyltransferase</keyword>
<evidence type="ECO:0000259" key="15">
    <source>
        <dbReference type="Pfam" id="PF01729"/>
    </source>
</evidence>
<comment type="pathway">
    <text evidence="2">Cofactor biosynthesis; NAD(+) biosynthesis; nicotinate D-ribonucleotide from quinolinate: step 1/1.</text>
</comment>
<dbReference type="InterPro" id="IPR037128">
    <property type="entry name" value="Quinolinate_PRibosylTase_N_sf"/>
</dbReference>
<feature type="binding site" evidence="14">
    <location>
        <position position="156"/>
    </location>
    <ligand>
        <name>substrate</name>
    </ligand>
</feature>
<keyword evidence="18" id="KW-1185">Reference proteome</keyword>
<evidence type="ECO:0000256" key="13">
    <source>
        <dbReference type="PIRNR" id="PIRNR006250"/>
    </source>
</evidence>
<evidence type="ECO:0000256" key="7">
    <source>
        <dbReference type="ARBA" id="ARBA00022642"/>
    </source>
</evidence>
<comment type="caution">
    <text evidence="17">The sequence shown here is derived from an EMBL/GenBank/DDBJ whole genome shotgun (WGS) entry which is preliminary data.</text>
</comment>
<dbReference type="CDD" id="cd01572">
    <property type="entry name" value="QPRTase"/>
    <property type="match status" value="1"/>
</dbReference>
<evidence type="ECO:0000313" key="17">
    <source>
        <dbReference type="EMBL" id="NYJ74235.1"/>
    </source>
</evidence>
<comment type="function">
    <text evidence="1">Involved in the catabolism of quinolinic acid (QA).</text>
</comment>
<evidence type="ECO:0000256" key="11">
    <source>
        <dbReference type="ARBA" id="ARBA00047445"/>
    </source>
</evidence>
<feature type="binding site" evidence="14">
    <location>
        <position position="228"/>
    </location>
    <ligand>
        <name>substrate</name>
    </ligand>
</feature>
<evidence type="ECO:0000259" key="16">
    <source>
        <dbReference type="Pfam" id="PF02749"/>
    </source>
</evidence>
<dbReference type="AlphaFoldDB" id="A0A853DJ82"/>
<dbReference type="SUPFAM" id="SSF54675">
    <property type="entry name" value="Nicotinate/Quinolinate PRTase N-terminal domain-like"/>
    <property type="match status" value="1"/>
</dbReference>
<comment type="catalytic activity">
    <reaction evidence="11">
        <text>nicotinate beta-D-ribonucleotide + CO2 + diphosphate = quinolinate + 5-phospho-alpha-D-ribose 1-diphosphate + 2 H(+)</text>
        <dbReference type="Rhea" id="RHEA:12733"/>
        <dbReference type="ChEBI" id="CHEBI:15378"/>
        <dbReference type="ChEBI" id="CHEBI:16526"/>
        <dbReference type="ChEBI" id="CHEBI:29959"/>
        <dbReference type="ChEBI" id="CHEBI:33019"/>
        <dbReference type="ChEBI" id="CHEBI:57502"/>
        <dbReference type="ChEBI" id="CHEBI:58017"/>
        <dbReference type="EC" id="2.4.2.19"/>
    </reaction>
</comment>
<keyword evidence="9 13" id="KW-0808">Transferase</keyword>
<feature type="binding site" evidence="14">
    <location>
        <begin position="275"/>
        <end position="277"/>
    </location>
    <ligand>
        <name>substrate</name>
    </ligand>
</feature>
<dbReference type="PANTHER" id="PTHR32179:SF3">
    <property type="entry name" value="NICOTINATE-NUCLEOTIDE PYROPHOSPHORYLASE [CARBOXYLATING]"/>
    <property type="match status" value="1"/>
</dbReference>
<feature type="binding site" evidence="14">
    <location>
        <position position="99"/>
    </location>
    <ligand>
        <name>substrate</name>
    </ligand>
</feature>
<comment type="similarity">
    <text evidence="3 13">Belongs to the NadC/ModD family.</text>
</comment>
<feature type="binding site" evidence="14">
    <location>
        <position position="166"/>
    </location>
    <ligand>
        <name>substrate</name>
    </ligand>
</feature>
<dbReference type="GO" id="GO:0005737">
    <property type="term" value="C:cytoplasm"/>
    <property type="evidence" value="ECO:0007669"/>
    <property type="project" value="TreeGrafter"/>
</dbReference>
<dbReference type="InterPro" id="IPR002638">
    <property type="entry name" value="Quinolinate_PRibosylTrfase_C"/>
</dbReference>
<dbReference type="NCBIfam" id="TIGR00078">
    <property type="entry name" value="nadC"/>
    <property type="match status" value="1"/>
</dbReference>
<evidence type="ECO:0000256" key="6">
    <source>
        <dbReference type="ARBA" id="ARBA00020990"/>
    </source>
</evidence>
<dbReference type="RefSeq" id="WP_179479949.1">
    <property type="nucleotide sequence ID" value="NZ_JACCFW010000001.1"/>
</dbReference>
<evidence type="ECO:0000256" key="5">
    <source>
        <dbReference type="ARBA" id="ARBA00011944"/>
    </source>
</evidence>
<comment type="subunit">
    <text evidence="4">Hexamer formed by 3 homodimers.</text>
</comment>
<dbReference type="Proteomes" id="UP000571817">
    <property type="component" value="Unassembled WGS sequence"/>
</dbReference>
<dbReference type="InterPro" id="IPR027277">
    <property type="entry name" value="NadC/ModD"/>
</dbReference>
<evidence type="ECO:0000256" key="2">
    <source>
        <dbReference type="ARBA" id="ARBA00004893"/>
    </source>
</evidence>
<dbReference type="InterPro" id="IPR036068">
    <property type="entry name" value="Nicotinate_pribotase-like_C"/>
</dbReference>
<feature type="binding site" evidence="14">
    <location>
        <begin position="254"/>
        <end position="256"/>
    </location>
    <ligand>
        <name>substrate</name>
    </ligand>
</feature>
<dbReference type="Pfam" id="PF01729">
    <property type="entry name" value="QRPTase_C"/>
    <property type="match status" value="1"/>
</dbReference>
<keyword evidence="7" id="KW-0662">Pyridine nucleotide biosynthesis</keyword>
<dbReference type="Gene3D" id="3.90.1170.20">
    <property type="entry name" value="Quinolinate phosphoribosyl transferase, N-terminal domain"/>
    <property type="match status" value="1"/>
</dbReference>
<evidence type="ECO:0000256" key="9">
    <source>
        <dbReference type="ARBA" id="ARBA00022679"/>
    </source>
</evidence>
<proteinExistence type="inferred from homology"/>
<dbReference type="PIRSF" id="PIRSF006250">
    <property type="entry name" value="NadC_ModD"/>
    <property type="match status" value="1"/>
</dbReference>
<evidence type="ECO:0000256" key="10">
    <source>
        <dbReference type="ARBA" id="ARBA00033102"/>
    </source>
</evidence>
<accession>A0A853DJ82</accession>
<dbReference type="UniPathway" id="UPA00253">
    <property type="reaction ID" value="UER00331"/>
</dbReference>
<evidence type="ECO:0000313" key="18">
    <source>
        <dbReference type="Proteomes" id="UP000571817"/>
    </source>
</evidence>
<dbReference type="Gene3D" id="3.20.20.70">
    <property type="entry name" value="Aldolase class I"/>
    <property type="match status" value="1"/>
</dbReference>